<accession>A0AAW0IDC2</accession>
<evidence type="ECO:0000256" key="2">
    <source>
        <dbReference type="ARBA" id="ARBA00022452"/>
    </source>
</evidence>
<reference evidence="4 5" key="1">
    <citation type="journal article" date="2023" name="bioRxiv">
        <title>Conserved and derived expression patterns and positive selection on dental genes reveal complex evolutionary context of ever-growing rodent molars.</title>
        <authorList>
            <person name="Calamari Z.T."/>
            <person name="Song A."/>
            <person name="Cohen E."/>
            <person name="Akter M."/>
            <person name="Roy R.D."/>
            <person name="Hallikas O."/>
            <person name="Christensen M.M."/>
            <person name="Li P."/>
            <person name="Marangoni P."/>
            <person name="Jernvall J."/>
            <person name="Klein O.D."/>
        </authorList>
    </citation>
    <scope>NUCLEOTIDE SEQUENCE [LARGE SCALE GENOMIC DNA]</scope>
    <source>
        <strain evidence="4">V071</strain>
    </source>
</reference>
<keyword evidence="5" id="KW-1185">Reference proteome</keyword>
<keyword evidence="2" id="KW-0472">Membrane</keyword>
<dbReference type="Proteomes" id="UP001488838">
    <property type="component" value="Unassembled WGS sequence"/>
</dbReference>
<dbReference type="GO" id="GO:0055085">
    <property type="term" value="P:transmembrane transport"/>
    <property type="evidence" value="ECO:0007669"/>
    <property type="project" value="InterPro"/>
</dbReference>
<keyword evidence="2" id="KW-0812">Transmembrane</keyword>
<proteinExistence type="predicted"/>
<evidence type="ECO:0000313" key="4">
    <source>
        <dbReference type="EMBL" id="KAK7812303.1"/>
    </source>
</evidence>
<protein>
    <recommendedName>
        <fullName evidence="6">Voltage-dependent anion-selective channel protein 3</fullName>
    </recommendedName>
</protein>
<dbReference type="InterPro" id="IPR027246">
    <property type="entry name" value="Porin_Euk/Tom40"/>
</dbReference>
<evidence type="ECO:0000256" key="1">
    <source>
        <dbReference type="ARBA" id="ARBA00004294"/>
    </source>
</evidence>
<dbReference type="EMBL" id="JBBHLL010000154">
    <property type="protein sequence ID" value="KAK7812303.1"/>
    <property type="molecule type" value="Genomic_DNA"/>
</dbReference>
<name>A0AAW0IDC2_MYOGA</name>
<sequence>MKFETSKSRVAQNSFAVGYKMGEIQLHTNVNGRVGFGGSVNQKVNKKVGIAVLLTWTTGNGNTRFRTAAEYQVDPMQAF</sequence>
<keyword evidence="3" id="KW-1000">Mitochondrion outer membrane</keyword>
<comment type="caution">
    <text evidence="4">The sequence shown here is derived from an EMBL/GenBank/DDBJ whole genome shotgun (WGS) entry which is preliminary data.</text>
</comment>
<dbReference type="Gene3D" id="2.40.160.10">
    <property type="entry name" value="Porin"/>
    <property type="match status" value="1"/>
</dbReference>
<evidence type="ECO:0008006" key="6">
    <source>
        <dbReference type="Google" id="ProtNLM"/>
    </source>
</evidence>
<dbReference type="Pfam" id="PF01459">
    <property type="entry name" value="Porin_3"/>
    <property type="match status" value="1"/>
</dbReference>
<gene>
    <name evidence="4" type="ORF">U0070_024573</name>
</gene>
<dbReference type="InterPro" id="IPR023614">
    <property type="entry name" value="Porin_dom_sf"/>
</dbReference>
<dbReference type="GO" id="GO:0005741">
    <property type="term" value="C:mitochondrial outer membrane"/>
    <property type="evidence" value="ECO:0007669"/>
    <property type="project" value="UniProtKB-SubCell"/>
</dbReference>
<dbReference type="AlphaFoldDB" id="A0AAW0IDC2"/>
<organism evidence="4 5">
    <name type="scientific">Myodes glareolus</name>
    <name type="common">Bank vole</name>
    <name type="synonym">Clethrionomys glareolus</name>
    <dbReference type="NCBI Taxonomy" id="447135"/>
    <lineage>
        <taxon>Eukaryota</taxon>
        <taxon>Metazoa</taxon>
        <taxon>Chordata</taxon>
        <taxon>Craniata</taxon>
        <taxon>Vertebrata</taxon>
        <taxon>Euteleostomi</taxon>
        <taxon>Mammalia</taxon>
        <taxon>Eutheria</taxon>
        <taxon>Euarchontoglires</taxon>
        <taxon>Glires</taxon>
        <taxon>Rodentia</taxon>
        <taxon>Myomorpha</taxon>
        <taxon>Muroidea</taxon>
        <taxon>Cricetidae</taxon>
        <taxon>Arvicolinae</taxon>
        <taxon>Myodes</taxon>
    </lineage>
</organism>
<comment type="subcellular location">
    <subcellularLocation>
        <location evidence="1">Mitochondrion outer membrane</location>
    </subcellularLocation>
</comment>
<keyword evidence="3" id="KW-0496">Mitochondrion</keyword>
<evidence type="ECO:0000256" key="3">
    <source>
        <dbReference type="ARBA" id="ARBA00022787"/>
    </source>
</evidence>
<keyword evidence="2" id="KW-1134">Transmembrane beta strand</keyword>
<evidence type="ECO:0000313" key="5">
    <source>
        <dbReference type="Proteomes" id="UP001488838"/>
    </source>
</evidence>